<keyword evidence="4" id="KW-1185">Reference proteome</keyword>
<evidence type="ECO:0000256" key="2">
    <source>
        <dbReference type="SAM" id="Phobius"/>
    </source>
</evidence>
<feature type="region of interest" description="Disordered" evidence="1">
    <location>
        <begin position="55"/>
        <end position="74"/>
    </location>
</feature>
<feature type="transmembrane region" description="Helical" evidence="2">
    <location>
        <begin position="124"/>
        <end position="145"/>
    </location>
</feature>
<organism evidence="3 4">
    <name type="scientific">Mycena chlorophos</name>
    <name type="common">Agaric fungus</name>
    <name type="synonym">Agaricus chlorophos</name>
    <dbReference type="NCBI Taxonomy" id="658473"/>
    <lineage>
        <taxon>Eukaryota</taxon>
        <taxon>Fungi</taxon>
        <taxon>Dikarya</taxon>
        <taxon>Basidiomycota</taxon>
        <taxon>Agaricomycotina</taxon>
        <taxon>Agaricomycetes</taxon>
        <taxon>Agaricomycetidae</taxon>
        <taxon>Agaricales</taxon>
        <taxon>Marasmiineae</taxon>
        <taxon>Mycenaceae</taxon>
        <taxon>Mycena</taxon>
    </lineage>
</organism>
<feature type="transmembrane region" description="Helical" evidence="2">
    <location>
        <begin position="239"/>
        <end position="260"/>
    </location>
</feature>
<name>A0ABQ0LEM7_MYCCL</name>
<feature type="transmembrane region" description="Helical" evidence="2">
    <location>
        <begin position="157"/>
        <end position="178"/>
    </location>
</feature>
<sequence>MLAFLAVPRRRGATHEKRRNHSFGEYLSAGWFSTNPVSASISSAYLSSRAVRCTSGRGNKRPLRRPTAAEAQEQNDSLLKSIRRRGFIIGPGFGSTPSRVKLLARTTMGDQDFPIERNWYIGNACYAILYGAQLCMFTLSAYFISRGNGKDKSKYLYIAYSFTLLILETIAMAADLFYGQMMWIEHRDDPGGPVAYFAEHIADWYNTFGTAANVTEDFMSNALMLYRAYIFYSRPGSKWMLYFPGLLFLAATAMSIAATIQSGLPGGDFFHGTTTNFTIPWLVLTITFNIVTTAMISIRLFQMSKSVRNLLSKERAGVYTSVIAILIESAAPFTILGIVTLGVYIKNLPEALFFTDVWGGLVSFTPQAIILRVAMGSAWNKHMVSEYTGAAQSGNTVVFAGSGNTHGTRTAAGSATALDSLSRSKGSGKGSEVELAKRFHPAQRSRRCLDVPNIAEKRPSVLIPSHEYSSTNHFKFKTSNSTDSLGGLFTPKKEVGLGLFSALQAEPLPPYIALDLAFLEDHVPFVVAARVSERPVPTARDTVLKTFDLHIATKLQAVVSTVNRPASSVPFIIFGAKIVAVLAARQTAPKHGRAEHPLGLSGTSNSSCQCLKQSQGAVTHAESLLVVVGDPNVLKLDPLSRLFLRYVYTNGGCQWTGPGPSPYDPSVEDPRWMRP</sequence>
<keyword evidence="2" id="KW-0472">Membrane</keyword>
<gene>
    <name evidence="3" type="ORF">MCHLO_06793</name>
</gene>
<keyword evidence="2" id="KW-1133">Transmembrane helix</keyword>
<dbReference type="Proteomes" id="UP000815677">
    <property type="component" value="Unassembled WGS sequence"/>
</dbReference>
<keyword evidence="2" id="KW-0812">Transmembrane</keyword>
<protein>
    <submittedName>
        <fullName evidence="3">Uncharacterized protein</fullName>
    </submittedName>
</protein>
<accession>A0ABQ0LEM7</accession>
<evidence type="ECO:0000256" key="1">
    <source>
        <dbReference type="SAM" id="MobiDB-lite"/>
    </source>
</evidence>
<feature type="transmembrane region" description="Helical" evidence="2">
    <location>
        <begin position="280"/>
        <end position="301"/>
    </location>
</feature>
<dbReference type="EMBL" id="DF845521">
    <property type="protein sequence ID" value="GAT49482.1"/>
    <property type="molecule type" value="Genomic_DNA"/>
</dbReference>
<proteinExistence type="predicted"/>
<feature type="transmembrane region" description="Helical" evidence="2">
    <location>
        <begin position="322"/>
        <end position="345"/>
    </location>
</feature>
<evidence type="ECO:0000313" key="4">
    <source>
        <dbReference type="Proteomes" id="UP000815677"/>
    </source>
</evidence>
<evidence type="ECO:0000313" key="3">
    <source>
        <dbReference type="EMBL" id="GAT49482.1"/>
    </source>
</evidence>
<reference evidence="3" key="1">
    <citation type="submission" date="2014-09" db="EMBL/GenBank/DDBJ databases">
        <title>Genome sequence of the luminous mushroom Mycena chlorophos for searching fungal bioluminescence genes.</title>
        <authorList>
            <person name="Tanaka Y."/>
            <person name="Kasuga D."/>
            <person name="Oba Y."/>
            <person name="Hase S."/>
            <person name="Sato K."/>
            <person name="Oba Y."/>
            <person name="Sakakibara Y."/>
        </authorList>
    </citation>
    <scope>NUCLEOTIDE SEQUENCE</scope>
</reference>